<dbReference type="InterPro" id="IPR009060">
    <property type="entry name" value="UBA-like_sf"/>
</dbReference>
<dbReference type="PANTHER" id="PTHR37252">
    <property type="entry name" value="POLYADENYLATE-BINDING PROTEIN-INTERACTING PROTEIN 6"/>
    <property type="match status" value="1"/>
</dbReference>
<evidence type="ECO:0000256" key="1">
    <source>
        <dbReference type="SAM" id="MobiDB-lite"/>
    </source>
</evidence>
<keyword evidence="4" id="KW-1185">Reference proteome</keyword>
<dbReference type="InterPro" id="IPR038981">
    <property type="entry name" value="CID5/CID6"/>
</dbReference>
<feature type="region of interest" description="Disordered" evidence="1">
    <location>
        <begin position="198"/>
        <end position="229"/>
    </location>
</feature>
<gene>
    <name evidence="3" type="ORF">MUK42_03987</name>
</gene>
<dbReference type="Pfam" id="PF02845">
    <property type="entry name" value="CUE"/>
    <property type="match status" value="1"/>
</dbReference>
<feature type="non-terminal residue" evidence="3">
    <location>
        <position position="1"/>
    </location>
</feature>
<dbReference type="PROSITE" id="PS51140">
    <property type="entry name" value="CUE"/>
    <property type="match status" value="1"/>
</dbReference>
<feature type="compositionally biased region" description="Low complexity" evidence="1">
    <location>
        <begin position="208"/>
        <end position="229"/>
    </location>
</feature>
<reference evidence="3" key="1">
    <citation type="submission" date="2022-05" db="EMBL/GenBank/DDBJ databases">
        <title>The Musa troglodytarum L. genome provides insights into the mechanism of non-climacteric behaviour and enrichment of carotenoids.</title>
        <authorList>
            <person name="Wang J."/>
        </authorList>
    </citation>
    <scope>NUCLEOTIDE SEQUENCE</scope>
    <source>
        <tissue evidence="3">Leaf</tissue>
    </source>
</reference>
<proteinExistence type="predicted"/>
<evidence type="ECO:0000313" key="3">
    <source>
        <dbReference type="EMBL" id="URE09980.1"/>
    </source>
</evidence>
<dbReference type="PANTHER" id="PTHR37252:SF3">
    <property type="entry name" value="POLYADENYLATE-BINDING PROTEIN-INTERACTING PROTEIN 6"/>
    <property type="match status" value="1"/>
</dbReference>
<dbReference type="OrthoDB" id="769720at2759"/>
<feature type="domain" description="CUE" evidence="2">
    <location>
        <begin position="154"/>
        <end position="197"/>
    </location>
</feature>
<protein>
    <recommendedName>
        <fullName evidence="2">CUE domain-containing protein</fullName>
    </recommendedName>
</protein>
<dbReference type="AlphaFoldDB" id="A0A9E7KBM5"/>
<dbReference type="GO" id="GO:0043130">
    <property type="term" value="F:ubiquitin binding"/>
    <property type="evidence" value="ECO:0007669"/>
    <property type="project" value="InterPro"/>
</dbReference>
<dbReference type="EMBL" id="CP097508">
    <property type="protein sequence ID" value="URE09980.1"/>
    <property type="molecule type" value="Genomic_DNA"/>
</dbReference>
<dbReference type="Gene3D" id="1.10.8.10">
    <property type="entry name" value="DNA helicase RuvA subunit, C-terminal domain"/>
    <property type="match status" value="1"/>
</dbReference>
<name>A0A9E7KBM5_9LILI</name>
<evidence type="ECO:0000313" key="4">
    <source>
        <dbReference type="Proteomes" id="UP001055439"/>
    </source>
</evidence>
<accession>A0A9E7KBM5</accession>
<dbReference type="InterPro" id="IPR003892">
    <property type="entry name" value="CUE"/>
</dbReference>
<evidence type="ECO:0000259" key="2">
    <source>
        <dbReference type="PROSITE" id="PS51140"/>
    </source>
</evidence>
<dbReference type="SUPFAM" id="SSF46934">
    <property type="entry name" value="UBA-like"/>
    <property type="match status" value="1"/>
</dbReference>
<organism evidence="3 4">
    <name type="scientific">Musa troglodytarum</name>
    <name type="common">fe'i banana</name>
    <dbReference type="NCBI Taxonomy" id="320322"/>
    <lineage>
        <taxon>Eukaryota</taxon>
        <taxon>Viridiplantae</taxon>
        <taxon>Streptophyta</taxon>
        <taxon>Embryophyta</taxon>
        <taxon>Tracheophyta</taxon>
        <taxon>Spermatophyta</taxon>
        <taxon>Magnoliopsida</taxon>
        <taxon>Liliopsida</taxon>
        <taxon>Zingiberales</taxon>
        <taxon>Musaceae</taxon>
        <taxon>Musa</taxon>
    </lineage>
</organism>
<dbReference type="EMBL" id="CP097508">
    <property type="protein sequence ID" value="URE09979.1"/>
    <property type="molecule type" value="Genomic_DNA"/>
</dbReference>
<sequence length="229" mass="24350">VCAGTCTLHNLFSSSASISLDPVTAAKEANEGRSEKGIPRIRPPLVALPSIEPSFRSPISSGKMAEKKSLLNPDAAPYVPVWKLLYGTGDKVTEATVDLPVKDKAVGNSIEHQLPDTLDYDIKSFGKLDLSGASSSKTDQYDNLDEILQEEISEWDAKVDHLSSMFPDISVEYLAELLVVNGGDLEETVFVLQQFESAGDGSEDPVQAAVASDVSGSASEEASSSGTKD</sequence>
<dbReference type="Proteomes" id="UP001055439">
    <property type="component" value="Chromosome 6"/>
</dbReference>